<evidence type="ECO:0000256" key="7">
    <source>
        <dbReference type="ARBA" id="ARBA00019179"/>
    </source>
</evidence>
<dbReference type="GO" id="GO:0004523">
    <property type="term" value="F:RNA-DNA hybrid ribonuclease activity"/>
    <property type="evidence" value="ECO:0007669"/>
    <property type="project" value="UniProtKB-UniRule"/>
</dbReference>
<dbReference type="InterPro" id="IPR024567">
    <property type="entry name" value="RNase_HII/HIII_dom"/>
</dbReference>
<protein>
    <recommendedName>
        <fullName evidence="7 14">Ribonuclease HII</fullName>
        <shortName evidence="14">RNase HII</shortName>
        <ecNumber evidence="6 14">3.1.26.4</ecNumber>
    </recommendedName>
</protein>
<dbReference type="InterPro" id="IPR022898">
    <property type="entry name" value="RNase_HII"/>
</dbReference>
<proteinExistence type="inferred from homology"/>
<evidence type="ECO:0000256" key="16">
    <source>
        <dbReference type="RuleBase" id="RU003515"/>
    </source>
</evidence>
<evidence type="ECO:0000256" key="11">
    <source>
        <dbReference type="ARBA" id="ARBA00022759"/>
    </source>
</evidence>
<comment type="cofactor">
    <cofactor evidence="14 15">
        <name>Mn(2+)</name>
        <dbReference type="ChEBI" id="CHEBI:29035"/>
    </cofactor>
    <cofactor evidence="14 15">
        <name>Mg(2+)</name>
        <dbReference type="ChEBI" id="CHEBI:18420"/>
    </cofactor>
    <text evidence="14 15">Manganese or magnesium. Binds 1 divalent metal ion per monomer in the absence of substrate. May bind a second metal ion after substrate binding.</text>
</comment>
<evidence type="ECO:0000256" key="10">
    <source>
        <dbReference type="ARBA" id="ARBA00022723"/>
    </source>
</evidence>
<keyword evidence="8 14" id="KW-0963">Cytoplasm</keyword>
<keyword evidence="19" id="KW-1185">Reference proteome</keyword>
<gene>
    <name evidence="14" type="primary">rnhB</name>
    <name evidence="18" type="ORF">CF386_01355</name>
</gene>
<dbReference type="GO" id="GO:0032299">
    <property type="term" value="C:ribonuclease H2 complex"/>
    <property type="evidence" value="ECO:0007669"/>
    <property type="project" value="TreeGrafter"/>
</dbReference>
<keyword evidence="11 14" id="KW-0255">Endonuclease</keyword>
<keyword evidence="13 14" id="KW-0464">Manganese</keyword>
<evidence type="ECO:0000256" key="3">
    <source>
        <dbReference type="ARBA" id="ARBA00004065"/>
    </source>
</evidence>
<organism evidence="18 19">
    <name type="scientific">Paraphotobacterium marinum</name>
    <dbReference type="NCBI Taxonomy" id="1755811"/>
    <lineage>
        <taxon>Bacteria</taxon>
        <taxon>Pseudomonadati</taxon>
        <taxon>Pseudomonadota</taxon>
        <taxon>Gammaproteobacteria</taxon>
        <taxon>Vibrionales</taxon>
        <taxon>Vibrionaceae</taxon>
        <taxon>Paraphotobacterium</taxon>
    </lineage>
</organism>
<dbReference type="CDD" id="cd07182">
    <property type="entry name" value="RNase_HII_bacteria_HII_like"/>
    <property type="match status" value="1"/>
</dbReference>
<dbReference type="RefSeq" id="WP_089072721.1">
    <property type="nucleotide sequence ID" value="NZ_CBCSAM010000015.1"/>
</dbReference>
<dbReference type="NCBIfam" id="NF000594">
    <property type="entry name" value="PRK00015.1-1"/>
    <property type="match status" value="1"/>
</dbReference>
<dbReference type="PROSITE" id="PS51975">
    <property type="entry name" value="RNASE_H_2"/>
    <property type="match status" value="1"/>
</dbReference>
<dbReference type="PANTHER" id="PTHR10954:SF18">
    <property type="entry name" value="RIBONUCLEASE HII"/>
    <property type="match status" value="1"/>
</dbReference>
<sequence length="191" mass="21017">MNTQKLIAGVDEAGRGPLVGNVVAAAVILNPNSMIPELDDSKKLSEKKRIFLSTEIKTKAFCWSIGQASPDEIDRLNILQASLLAMQRAVLNLKHIPEKVLVDGNAVPRLNIETDAIIGGDGKIPSISAASIIAKVTRDQQMKILDAEYPEYGFAKHKGYPTKKHIEALKKFGVLKDYRKTFKPVKNILNN</sequence>
<dbReference type="InterPro" id="IPR012337">
    <property type="entry name" value="RNaseH-like_sf"/>
</dbReference>
<dbReference type="KEGG" id="pmai:CF386_01355"/>
<dbReference type="FunFam" id="3.30.420.10:FF:000006">
    <property type="entry name" value="Ribonuclease HII"/>
    <property type="match status" value="1"/>
</dbReference>
<comment type="cofactor">
    <cofactor evidence="2">
        <name>Mg(2+)</name>
        <dbReference type="ChEBI" id="CHEBI:18420"/>
    </cofactor>
</comment>
<dbReference type="PANTHER" id="PTHR10954">
    <property type="entry name" value="RIBONUCLEASE H2 SUBUNIT A"/>
    <property type="match status" value="1"/>
</dbReference>
<name>A0A220VC02_9GAMM</name>
<dbReference type="Gene3D" id="3.30.420.10">
    <property type="entry name" value="Ribonuclease H-like superfamily/Ribonuclease H"/>
    <property type="match status" value="1"/>
</dbReference>
<dbReference type="Proteomes" id="UP000242175">
    <property type="component" value="Chromosome large"/>
</dbReference>
<evidence type="ECO:0000256" key="14">
    <source>
        <dbReference type="HAMAP-Rule" id="MF_00052"/>
    </source>
</evidence>
<evidence type="ECO:0000256" key="5">
    <source>
        <dbReference type="ARBA" id="ARBA00007383"/>
    </source>
</evidence>
<evidence type="ECO:0000313" key="18">
    <source>
        <dbReference type="EMBL" id="ASK77811.1"/>
    </source>
</evidence>
<dbReference type="NCBIfam" id="NF000596">
    <property type="entry name" value="PRK00015.1-4"/>
    <property type="match status" value="1"/>
</dbReference>
<dbReference type="GO" id="GO:0006298">
    <property type="term" value="P:mismatch repair"/>
    <property type="evidence" value="ECO:0007669"/>
    <property type="project" value="TreeGrafter"/>
</dbReference>
<comment type="similarity">
    <text evidence="5 14 16">Belongs to the RNase HII family.</text>
</comment>
<evidence type="ECO:0000256" key="9">
    <source>
        <dbReference type="ARBA" id="ARBA00022722"/>
    </source>
</evidence>
<reference evidence="18 19" key="1">
    <citation type="journal article" date="2016" name="Int. J. Syst. Evol. Microbiol.">
        <title>Paraphotobacterium marinum gen. nov., sp. nov., a member of the family Vibrionaceae, isolated from surface seawater.</title>
        <authorList>
            <person name="Huang Z."/>
            <person name="Dong C."/>
            <person name="Shao Z."/>
        </authorList>
    </citation>
    <scope>NUCLEOTIDE SEQUENCE [LARGE SCALE GENOMIC DNA]</scope>
    <source>
        <strain evidence="18 19">NSCS20N07D</strain>
    </source>
</reference>
<evidence type="ECO:0000256" key="6">
    <source>
        <dbReference type="ARBA" id="ARBA00012180"/>
    </source>
</evidence>
<accession>A0A220VC02</accession>
<evidence type="ECO:0000256" key="4">
    <source>
        <dbReference type="ARBA" id="ARBA00004496"/>
    </source>
</evidence>
<evidence type="ECO:0000259" key="17">
    <source>
        <dbReference type="PROSITE" id="PS51975"/>
    </source>
</evidence>
<evidence type="ECO:0000256" key="2">
    <source>
        <dbReference type="ARBA" id="ARBA00001946"/>
    </source>
</evidence>
<evidence type="ECO:0000256" key="12">
    <source>
        <dbReference type="ARBA" id="ARBA00022801"/>
    </source>
</evidence>
<keyword evidence="9 14" id="KW-0540">Nuclease</keyword>
<dbReference type="NCBIfam" id="NF000595">
    <property type="entry name" value="PRK00015.1-3"/>
    <property type="match status" value="1"/>
</dbReference>
<dbReference type="InterPro" id="IPR036397">
    <property type="entry name" value="RNaseH_sf"/>
</dbReference>
<feature type="domain" description="RNase H type-2" evidence="17">
    <location>
        <begin position="5"/>
        <end position="191"/>
    </location>
</feature>
<feature type="binding site" evidence="14 15">
    <location>
        <position position="103"/>
    </location>
    <ligand>
        <name>a divalent metal cation</name>
        <dbReference type="ChEBI" id="CHEBI:60240"/>
    </ligand>
</feature>
<keyword evidence="10 14" id="KW-0479">Metal-binding</keyword>
<keyword evidence="12 14" id="KW-0378">Hydrolase</keyword>
<dbReference type="GO" id="GO:0043137">
    <property type="term" value="P:DNA replication, removal of RNA primer"/>
    <property type="evidence" value="ECO:0007669"/>
    <property type="project" value="TreeGrafter"/>
</dbReference>
<feature type="binding site" evidence="14 15">
    <location>
        <position position="12"/>
    </location>
    <ligand>
        <name>a divalent metal cation</name>
        <dbReference type="ChEBI" id="CHEBI:60240"/>
    </ligand>
</feature>
<dbReference type="SUPFAM" id="SSF53098">
    <property type="entry name" value="Ribonuclease H-like"/>
    <property type="match status" value="1"/>
</dbReference>
<dbReference type="GO" id="GO:0003723">
    <property type="term" value="F:RNA binding"/>
    <property type="evidence" value="ECO:0007669"/>
    <property type="project" value="UniProtKB-UniRule"/>
</dbReference>
<dbReference type="OrthoDB" id="9803420at2"/>
<feature type="binding site" evidence="14 15">
    <location>
        <position position="11"/>
    </location>
    <ligand>
        <name>a divalent metal cation</name>
        <dbReference type="ChEBI" id="CHEBI:60240"/>
    </ligand>
</feature>
<dbReference type="HAMAP" id="MF_00052_B">
    <property type="entry name" value="RNase_HII_B"/>
    <property type="match status" value="1"/>
</dbReference>
<evidence type="ECO:0000256" key="15">
    <source>
        <dbReference type="PROSITE-ProRule" id="PRU01319"/>
    </source>
</evidence>
<dbReference type="InterPro" id="IPR001352">
    <property type="entry name" value="RNase_HII/HIII"/>
</dbReference>
<comment type="subcellular location">
    <subcellularLocation>
        <location evidence="4 14">Cytoplasm</location>
    </subcellularLocation>
</comment>
<dbReference type="GO" id="GO:0030145">
    <property type="term" value="F:manganese ion binding"/>
    <property type="evidence" value="ECO:0007669"/>
    <property type="project" value="UniProtKB-UniRule"/>
</dbReference>
<evidence type="ECO:0000313" key="19">
    <source>
        <dbReference type="Proteomes" id="UP000242175"/>
    </source>
</evidence>
<dbReference type="Pfam" id="PF01351">
    <property type="entry name" value="RNase_HII"/>
    <property type="match status" value="1"/>
</dbReference>
<dbReference type="GO" id="GO:0005737">
    <property type="term" value="C:cytoplasm"/>
    <property type="evidence" value="ECO:0007669"/>
    <property type="project" value="UniProtKB-SubCell"/>
</dbReference>
<evidence type="ECO:0000256" key="13">
    <source>
        <dbReference type="ARBA" id="ARBA00023211"/>
    </source>
</evidence>
<dbReference type="AlphaFoldDB" id="A0A220VC02"/>
<dbReference type="EC" id="3.1.26.4" evidence="6 14"/>
<dbReference type="EMBL" id="CP022355">
    <property type="protein sequence ID" value="ASK77811.1"/>
    <property type="molecule type" value="Genomic_DNA"/>
</dbReference>
<comment type="catalytic activity">
    <reaction evidence="1 14 15 16">
        <text>Endonucleolytic cleavage to 5'-phosphomonoester.</text>
        <dbReference type="EC" id="3.1.26.4"/>
    </reaction>
</comment>
<evidence type="ECO:0000256" key="8">
    <source>
        <dbReference type="ARBA" id="ARBA00022490"/>
    </source>
</evidence>
<comment type="function">
    <text evidence="3 14 16">Endonuclease that specifically degrades the RNA of RNA-DNA hybrids.</text>
</comment>
<evidence type="ECO:0000256" key="1">
    <source>
        <dbReference type="ARBA" id="ARBA00000077"/>
    </source>
</evidence>